<organism evidence="1 2">
    <name type="scientific">Lasiosphaeria hispida</name>
    <dbReference type="NCBI Taxonomy" id="260671"/>
    <lineage>
        <taxon>Eukaryota</taxon>
        <taxon>Fungi</taxon>
        <taxon>Dikarya</taxon>
        <taxon>Ascomycota</taxon>
        <taxon>Pezizomycotina</taxon>
        <taxon>Sordariomycetes</taxon>
        <taxon>Sordariomycetidae</taxon>
        <taxon>Sordariales</taxon>
        <taxon>Lasiosphaeriaceae</taxon>
        <taxon>Lasiosphaeria</taxon>
    </lineage>
</organism>
<evidence type="ECO:0000313" key="2">
    <source>
        <dbReference type="Proteomes" id="UP001275084"/>
    </source>
</evidence>
<protein>
    <submittedName>
        <fullName evidence="1">Uncharacterized protein</fullName>
    </submittedName>
</protein>
<dbReference type="EMBL" id="JAUIQD010000003">
    <property type="protein sequence ID" value="KAK3357408.1"/>
    <property type="molecule type" value="Genomic_DNA"/>
</dbReference>
<accession>A0AAJ0HMD7</accession>
<reference evidence="1" key="1">
    <citation type="journal article" date="2023" name="Mol. Phylogenet. Evol.">
        <title>Genome-scale phylogeny and comparative genomics of the fungal order Sordariales.</title>
        <authorList>
            <person name="Hensen N."/>
            <person name="Bonometti L."/>
            <person name="Westerberg I."/>
            <person name="Brannstrom I.O."/>
            <person name="Guillou S."/>
            <person name="Cros-Aarteil S."/>
            <person name="Calhoun S."/>
            <person name="Haridas S."/>
            <person name="Kuo A."/>
            <person name="Mondo S."/>
            <person name="Pangilinan J."/>
            <person name="Riley R."/>
            <person name="LaButti K."/>
            <person name="Andreopoulos B."/>
            <person name="Lipzen A."/>
            <person name="Chen C."/>
            <person name="Yan M."/>
            <person name="Daum C."/>
            <person name="Ng V."/>
            <person name="Clum A."/>
            <person name="Steindorff A."/>
            <person name="Ohm R.A."/>
            <person name="Martin F."/>
            <person name="Silar P."/>
            <person name="Natvig D.O."/>
            <person name="Lalanne C."/>
            <person name="Gautier V."/>
            <person name="Ament-Velasquez S.L."/>
            <person name="Kruys A."/>
            <person name="Hutchinson M.I."/>
            <person name="Powell A.J."/>
            <person name="Barry K."/>
            <person name="Miller A.N."/>
            <person name="Grigoriev I.V."/>
            <person name="Debuchy R."/>
            <person name="Gladieux P."/>
            <person name="Hiltunen Thoren M."/>
            <person name="Johannesson H."/>
        </authorList>
    </citation>
    <scope>NUCLEOTIDE SEQUENCE</scope>
    <source>
        <strain evidence="1">CBS 955.72</strain>
    </source>
</reference>
<comment type="caution">
    <text evidence="1">The sequence shown here is derived from an EMBL/GenBank/DDBJ whole genome shotgun (WGS) entry which is preliminary data.</text>
</comment>
<dbReference type="AlphaFoldDB" id="A0AAJ0HMD7"/>
<dbReference type="Proteomes" id="UP001275084">
    <property type="component" value="Unassembled WGS sequence"/>
</dbReference>
<reference evidence="1" key="2">
    <citation type="submission" date="2023-06" db="EMBL/GenBank/DDBJ databases">
        <authorList>
            <consortium name="Lawrence Berkeley National Laboratory"/>
            <person name="Haridas S."/>
            <person name="Hensen N."/>
            <person name="Bonometti L."/>
            <person name="Westerberg I."/>
            <person name="Brannstrom I.O."/>
            <person name="Guillou S."/>
            <person name="Cros-Aarteil S."/>
            <person name="Calhoun S."/>
            <person name="Kuo A."/>
            <person name="Mondo S."/>
            <person name="Pangilinan J."/>
            <person name="Riley R."/>
            <person name="Labutti K."/>
            <person name="Andreopoulos B."/>
            <person name="Lipzen A."/>
            <person name="Chen C."/>
            <person name="Yanf M."/>
            <person name="Daum C."/>
            <person name="Ng V."/>
            <person name="Clum A."/>
            <person name="Steindorff A."/>
            <person name="Ohm R."/>
            <person name="Martin F."/>
            <person name="Silar P."/>
            <person name="Natvig D."/>
            <person name="Lalanne C."/>
            <person name="Gautier V."/>
            <person name="Ament-Velasquez S.L."/>
            <person name="Kruys A."/>
            <person name="Hutchinson M.I."/>
            <person name="Powell A.J."/>
            <person name="Barry K."/>
            <person name="Miller A.N."/>
            <person name="Grigoriev I.V."/>
            <person name="Debuchy R."/>
            <person name="Gladieux P."/>
            <person name="Thoren M.H."/>
            <person name="Johannesson H."/>
        </authorList>
    </citation>
    <scope>NUCLEOTIDE SEQUENCE</scope>
    <source>
        <strain evidence="1">CBS 955.72</strain>
    </source>
</reference>
<name>A0AAJ0HMD7_9PEZI</name>
<evidence type="ECO:0000313" key="1">
    <source>
        <dbReference type="EMBL" id="KAK3357408.1"/>
    </source>
</evidence>
<sequence>MPASGVSGYFGSVALGSNFVVMASARRAAPRMTSVSQLANHNRVRRAPAAADRVCSSCPPAAATRASRPASEGPRSFQIPLPETGILRTPMSNNLRFLYTLLPRDRPFCIS</sequence>
<keyword evidence="2" id="KW-1185">Reference proteome</keyword>
<proteinExistence type="predicted"/>
<gene>
    <name evidence="1" type="ORF">B0T25DRAFT_516847</name>
</gene>